<evidence type="ECO:0000313" key="7">
    <source>
        <dbReference type="Proteomes" id="UP000028631"/>
    </source>
</evidence>
<keyword evidence="3" id="KW-0472">Membrane</keyword>
<evidence type="ECO:0000256" key="2">
    <source>
        <dbReference type="SAM" id="MobiDB-lite"/>
    </source>
</evidence>
<feature type="region of interest" description="Disordered" evidence="2">
    <location>
        <begin position="342"/>
        <end position="362"/>
    </location>
</feature>
<evidence type="ECO:0000313" key="6">
    <source>
        <dbReference type="EMBL" id="KFE55781.1"/>
    </source>
</evidence>
<feature type="signal peptide" evidence="4">
    <location>
        <begin position="1"/>
        <end position="40"/>
    </location>
</feature>
<feature type="region of interest" description="Disordered" evidence="2">
    <location>
        <begin position="249"/>
        <end position="273"/>
    </location>
</feature>
<dbReference type="InterPro" id="IPR038440">
    <property type="entry name" value="FimV_C_sf"/>
</dbReference>
<evidence type="ECO:0000256" key="4">
    <source>
        <dbReference type="SAM" id="SignalP"/>
    </source>
</evidence>
<dbReference type="OrthoDB" id="5298707at2"/>
<organism evidence="6 7">
    <name type="scientific">Pseudomonas syringae</name>
    <dbReference type="NCBI Taxonomy" id="317"/>
    <lineage>
        <taxon>Bacteria</taxon>
        <taxon>Pseudomonadati</taxon>
        <taxon>Pseudomonadota</taxon>
        <taxon>Gammaproteobacteria</taxon>
        <taxon>Pseudomonadales</taxon>
        <taxon>Pseudomonadaceae</taxon>
        <taxon>Pseudomonas</taxon>
    </lineage>
</organism>
<proteinExistence type="predicted"/>
<dbReference type="InterPro" id="IPR057840">
    <property type="entry name" value="FimV_N"/>
</dbReference>
<dbReference type="Gene3D" id="3.10.350.10">
    <property type="entry name" value="LysM domain"/>
    <property type="match status" value="1"/>
</dbReference>
<feature type="transmembrane region" description="Helical" evidence="3">
    <location>
        <begin position="366"/>
        <end position="387"/>
    </location>
</feature>
<dbReference type="PATRIC" id="fig|317.175.peg.2353"/>
<keyword evidence="3" id="KW-0812">Transmembrane</keyword>
<dbReference type="Gene3D" id="1.20.58.2200">
    <property type="match status" value="1"/>
</dbReference>
<keyword evidence="3" id="KW-1133">Transmembrane helix</keyword>
<feature type="coiled-coil region" evidence="1">
    <location>
        <begin position="286"/>
        <end position="313"/>
    </location>
</feature>
<keyword evidence="7" id="KW-1185">Reference proteome</keyword>
<name>A0A085VK18_PSESX</name>
<reference evidence="6 7" key="1">
    <citation type="submission" date="2014-07" db="EMBL/GenBank/DDBJ databases">
        <title>Draft Genome Sequences of Environmental Pseudomonas syringae strains.</title>
        <authorList>
            <person name="Baltrus D.A."/>
            <person name="Berge O."/>
            <person name="Morris C."/>
        </authorList>
    </citation>
    <scope>NUCLEOTIDE SEQUENCE [LARGE SCALE GENOMIC DNA]</scope>
    <source>
        <strain evidence="6 7">GAW0119</strain>
    </source>
</reference>
<gene>
    <name evidence="6" type="ORF">IV01_11320</name>
</gene>
<protein>
    <submittedName>
        <fullName evidence="6">Peptigoglycan-binding protein LysM</fullName>
    </submittedName>
</protein>
<keyword evidence="4" id="KW-0732">Signal</keyword>
<dbReference type="Pfam" id="PF01476">
    <property type="entry name" value="LysM"/>
    <property type="match status" value="1"/>
</dbReference>
<accession>A0A085VK18</accession>
<dbReference type="EMBL" id="JPQU01000032">
    <property type="protein sequence ID" value="KFE55781.1"/>
    <property type="molecule type" value="Genomic_DNA"/>
</dbReference>
<evidence type="ECO:0000256" key="3">
    <source>
        <dbReference type="SAM" id="Phobius"/>
    </source>
</evidence>
<comment type="caution">
    <text evidence="6">The sequence shown here is derived from an EMBL/GenBank/DDBJ whole genome shotgun (WGS) entry which is preliminary data.</text>
</comment>
<feature type="compositionally biased region" description="Low complexity" evidence="2">
    <location>
        <begin position="342"/>
        <end position="351"/>
    </location>
</feature>
<dbReference type="AlphaFoldDB" id="A0A085VK18"/>
<dbReference type="InterPro" id="IPR036779">
    <property type="entry name" value="LysM_dom_sf"/>
</dbReference>
<evidence type="ECO:0000256" key="1">
    <source>
        <dbReference type="SAM" id="Coils"/>
    </source>
</evidence>
<feature type="domain" description="LysM" evidence="5">
    <location>
        <begin position="184"/>
        <end position="241"/>
    </location>
</feature>
<dbReference type="Pfam" id="PF25800">
    <property type="entry name" value="FimV_N"/>
    <property type="match status" value="1"/>
</dbReference>
<sequence>MRNSSQAATPAGFARAAVRRGLMIAAMASVSMLHTTLAQALGMGDITLHSALNQPLNAEIELVETAGLTAEDIVAKLASPEAFARAGVDRQFFFNDLRFTPVIKGNRGVIRVVSNKPVTEPYLQFLVQLSRPNGDLQHEYTLLLDPATSAAGRAAVSSRNRDSTAQAAPQSRMAVSPPTASQGKRYVVASGDTLNSIARRVQGSGANASASKLAEGIKALNPQTFNSGDGAILKIGQSLALPDAAVLPSSNGTPDPVPAAATQSGTAPAAAASRNAQQLTASVIENQALSKTVDDLRLQLQSLQEQMEGRDKQISGLQMALAERESAAPQAAAVPVAPAPVASAPVTSKPAAPAPQAPTQPEGDSILASPLLLGAVAILLLLLGLAYSVRRNRQKEHSAGPVSAEHNLIKPAQTPAVPVYEVPAPVAPVSAPVVSRPAASRPAAAPPDALDGVSIYIAYGRYAEAMGILRDALIKQPERTDIRIKMLELLGEQNDSAGFAAEERIALENGVPPQQVEDVRSRYPKLKAADQLPVDAPPAATALIPPVTVGLASSHVAAEPAELDESAAAALNPEPEDDFQLNLDSLSLDADWDLVDPFETPATIRNKPAVEAEPEVDPDFASNLTEYPEVHEISDDRFLSDFADEVPIVESNSDALDDAFLDGFMDDNSEFDLLDLDDAPLSKVNQAQVMIDEGDIEGARALLLEVIEESDEEHQQTARDLLAGL</sequence>
<feature type="region of interest" description="Disordered" evidence="2">
    <location>
        <begin position="153"/>
        <end position="184"/>
    </location>
</feature>
<feature type="compositionally biased region" description="Low complexity" evidence="2">
    <location>
        <begin position="259"/>
        <end position="273"/>
    </location>
</feature>
<evidence type="ECO:0000259" key="5">
    <source>
        <dbReference type="PROSITE" id="PS51782"/>
    </source>
</evidence>
<dbReference type="CDD" id="cd00118">
    <property type="entry name" value="LysM"/>
    <property type="match status" value="1"/>
</dbReference>
<keyword evidence="1" id="KW-0175">Coiled coil</keyword>
<dbReference type="PROSITE" id="PS51782">
    <property type="entry name" value="LYSM"/>
    <property type="match status" value="1"/>
</dbReference>
<feature type="chain" id="PRO_5001799117" evidence="4">
    <location>
        <begin position="41"/>
        <end position="725"/>
    </location>
</feature>
<dbReference type="SMART" id="SM00257">
    <property type="entry name" value="LysM"/>
    <property type="match status" value="1"/>
</dbReference>
<dbReference type="InterPro" id="IPR020011">
    <property type="entry name" value="FimV_C"/>
</dbReference>
<dbReference type="InterPro" id="IPR018392">
    <property type="entry name" value="LysM"/>
</dbReference>
<dbReference type="RefSeq" id="WP_032628304.1">
    <property type="nucleotide sequence ID" value="NZ_JPQU01000032.1"/>
</dbReference>
<dbReference type="NCBIfam" id="TIGR03504">
    <property type="entry name" value="FimV_Cterm"/>
    <property type="match status" value="1"/>
</dbReference>
<dbReference type="Proteomes" id="UP000028631">
    <property type="component" value="Unassembled WGS sequence"/>
</dbReference>